<sequence>MPLTLRDGVCLGTVTSTAARRGGVLVELVEYAGMTVASDQPPQLTVCEQVGSGEFDEQLVNAVV</sequence>
<name>A0A1E3RM36_MYCFV</name>
<protein>
    <submittedName>
        <fullName evidence="1">Uncharacterized protein</fullName>
    </submittedName>
</protein>
<proteinExistence type="predicted"/>
<keyword evidence="2" id="KW-1185">Reference proteome</keyword>
<dbReference type="EMBL" id="MIHA01000005">
    <property type="protein sequence ID" value="ODQ90914.1"/>
    <property type="molecule type" value="Genomic_DNA"/>
</dbReference>
<dbReference type="STRING" id="1776.BHQ18_09420"/>
<evidence type="ECO:0000313" key="2">
    <source>
        <dbReference type="Proteomes" id="UP000094053"/>
    </source>
</evidence>
<accession>A0A1E3RM36</accession>
<organism evidence="1 2">
    <name type="scientific">Mycolicibacterium flavescens</name>
    <name type="common">Mycobacterium flavescens</name>
    <dbReference type="NCBI Taxonomy" id="1776"/>
    <lineage>
        <taxon>Bacteria</taxon>
        <taxon>Bacillati</taxon>
        <taxon>Actinomycetota</taxon>
        <taxon>Actinomycetes</taxon>
        <taxon>Mycobacteriales</taxon>
        <taxon>Mycobacteriaceae</taxon>
        <taxon>Mycolicibacterium</taxon>
    </lineage>
</organism>
<gene>
    <name evidence="1" type="ORF">BHQ18_09420</name>
</gene>
<evidence type="ECO:0000313" key="1">
    <source>
        <dbReference type="EMBL" id="ODQ90914.1"/>
    </source>
</evidence>
<reference evidence="2" key="1">
    <citation type="submission" date="2016-09" db="EMBL/GenBank/DDBJ databases">
        <authorList>
            <person name="Greninger A.L."/>
            <person name="Jerome K.R."/>
            <person name="Mcnair B."/>
            <person name="Wallis C."/>
            <person name="Fang F."/>
        </authorList>
    </citation>
    <scope>NUCLEOTIDE SEQUENCE [LARGE SCALE GENOMIC DNA]</scope>
    <source>
        <strain evidence="2">M6</strain>
    </source>
</reference>
<dbReference type="AlphaFoldDB" id="A0A1E3RM36"/>
<comment type="caution">
    <text evidence="1">The sequence shown here is derived from an EMBL/GenBank/DDBJ whole genome shotgun (WGS) entry which is preliminary data.</text>
</comment>
<dbReference type="Proteomes" id="UP000094053">
    <property type="component" value="Unassembled WGS sequence"/>
</dbReference>